<dbReference type="AlphaFoldDB" id="A0AA42CM57"/>
<dbReference type="Proteomes" id="UP001165667">
    <property type="component" value="Unassembled WGS sequence"/>
</dbReference>
<dbReference type="RefSeq" id="WP_282588707.1">
    <property type="nucleotide sequence ID" value="NZ_JAMOIM010000046.1"/>
</dbReference>
<comment type="caution">
    <text evidence="1">The sequence shown here is derived from an EMBL/GenBank/DDBJ whole genome shotgun (WGS) entry which is preliminary data.</text>
</comment>
<keyword evidence="2" id="KW-1185">Reference proteome</keyword>
<gene>
    <name evidence="1" type="ORF">M8523_30900</name>
</gene>
<evidence type="ECO:0000313" key="2">
    <source>
        <dbReference type="Proteomes" id="UP001165667"/>
    </source>
</evidence>
<proteinExistence type="predicted"/>
<evidence type="ECO:0000313" key="1">
    <source>
        <dbReference type="EMBL" id="MCW6512334.1"/>
    </source>
</evidence>
<organism evidence="1 2">
    <name type="scientific">Lichenifustis flavocetrariae</name>
    <dbReference type="NCBI Taxonomy" id="2949735"/>
    <lineage>
        <taxon>Bacteria</taxon>
        <taxon>Pseudomonadati</taxon>
        <taxon>Pseudomonadota</taxon>
        <taxon>Alphaproteobacteria</taxon>
        <taxon>Hyphomicrobiales</taxon>
        <taxon>Lichenihabitantaceae</taxon>
        <taxon>Lichenifustis</taxon>
    </lineage>
</organism>
<name>A0AA42CM57_9HYPH</name>
<protein>
    <submittedName>
        <fullName evidence="1">Uncharacterized protein</fullName>
    </submittedName>
</protein>
<sequence length="88" mass="8655">MITATTPSLTSTVTAATTVKTLQKTAGREYTAASVADDQTDAQKLGLVKQKDGNYAAASANGVTSTGTAATTSSSAVQAALTSLTLAG</sequence>
<accession>A0AA42CM57</accession>
<dbReference type="EMBL" id="JAMOIM010000046">
    <property type="protein sequence ID" value="MCW6512334.1"/>
    <property type="molecule type" value="Genomic_DNA"/>
</dbReference>
<reference evidence="1" key="1">
    <citation type="submission" date="2022-05" db="EMBL/GenBank/DDBJ databases">
        <authorList>
            <person name="Pankratov T."/>
        </authorList>
    </citation>
    <scope>NUCLEOTIDE SEQUENCE</scope>
    <source>
        <strain evidence="1">BP6-180914</strain>
    </source>
</reference>